<dbReference type="InterPro" id="IPR051918">
    <property type="entry name" value="STPP_CPPED1"/>
</dbReference>
<dbReference type="GO" id="GO:0016787">
    <property type="term" value="F:hydrolase activity"/>
    <property type="evidence" value="ECO:0007669"/>
    <property type="project" value="InterPro"/>
</dbReference>
<dbReference type="Gene3D" id="3.60.21.10">
    <property type="match status" value="1"/>
</dbReference>
<feature type="domain" description="N-acetyltransferase" evidence="1">
    <location>
        <begin position="4"/>
        <end position="155"/>
    </location>
</feature>
<dbReference type="AlphaFoldDB" id="A0AA35XG60"/>
<name>A0AA35XG60_GEOBA</name>
<protein>
    <submittedName>
        <fullName evidence="2">Serine/threonine-protein phosphatase CPPED1</fullName>
    </submittedName>
</protein>
<dbReference type="InterPro" id="IPR004843">
    <property type="entry name" value="Calcineurin-like_PHP"/>
</dbReference>
<dbReference type="Pfam" id="PF00583">
    <property type="entry name" value="Acetyltransf_1"/>
    <property type="match status" value="1"/>
</dbReference>
<dbReference type="Proteomes" id="UP001174909">
    <property type="component" value="Unassembled WGS sequence"/>
</dbReference>
<evidence type="ECO:0000313" key="3">
    <source>
        <dbReference type="Proteomes" id="UP001174909"/>
    </source>
</evidence>
<dbReference type="Gene3D" id="3.40.630.30">
    <property type="match status" value="1"/>
</dbReference>
<dbReference type="SUPFAM" id="SSF56300">
    <property type="entry name" value="Metallo-dependent phosphatases"/>
    <property type="match status" value="1"/>
</dbReference>
<dbReference type="CDD" id="cd04301">
    <property type="entry name" value="NAT_SF"/>
    <property type="match status" value="1"/>
</dbReference>
<organism evidence="2 3">
    <name type="scientific">Geodia barretti</name>
    <name type="common">Barrett's horny sponge</name>
    <dbReference type="NCBI Taxonomy" id="519541"/>
    <lineage>
        <taxon>Eukaryota</taxon>
        <taxon>Metazoa</taxon>
        <taxon>Porifera</taxon>
        <taxon>Demospongiae</taxon>
        <taxon>Heteroscleromorpha</taxon>
        <taxon>Tetractinellida</taxon>
        <taxon>Astrophorina</taxon>
        <taxon>Geodiidae</taxon>
        <taxon>Geodia</taxon>
    </lineage>
</organism>
<dbReference type="Pfam" id="PF13508">
    <property type="entry name" value="Acetyltransf_7"/>
    <property type="match status" value="1"/>
</dbReference>
<dbReference type="InterPro" id="IPR000182">
    <property type="entry name" value="GNAT_dom"/>
</dbReference>
<sequence length="521" mass="57753">MNDITLRKFEWADIEYVTQLFTSISGAGGTEKEVDSELVRQTLSHPSVRPEANLTLAHSGANLVGYYQLFPEIQISRAVIAGGVLEQHRGKGIGRQLLSAAMEQIEALNVSVLHIQTSADATDARHILESEGFEQVKDYWQMRWTGGDLPELNLRSNFSLKPFRLGEDEAMLTELQNSAFGQHWGFCPNTVEETAARVRIANTDPDGIIFVMDGDRPAGYNWTLMNKNRGNGLGTAVVVTGMEYLRQQGVDAIELEVDSENTPARELYLKLGYRQADHRIRRRDPTVPAAIEATNRLNPAFAVICGDLVHDAADQSQIDELIRITSTLDGGIPMRLVSGNHDVGKAPTPDSLALYRQRFGLDNYSFDHGDCHFVVINSSVAFDPVNVPAEWDRIVQFMIDDLSAARRRGVQHLVLFTHHPLFQEHAAEADSMWTVPIERRDVIVRILRDFDASAVFAGHLHKNVYADDGGLMMVTTGAVGYPLGPDPSGIRIVHMQEDAIRHRYYGMNSVPDSLPGLGSSG</sequence>
<reference evidence="2" key="1">
    <citation type="submission" date="2023-03" db="EMBL/GenBank/DDBJ databases">
        <authorList>
            <person name="Steffen K."/>
            <person name="Cardenas P."/>
        </authorList>
    </citation>
    <scope>NUCLEOTIDE SEQUENCE</scope>
</reference>
<evidence type="ECO:0000259" key="1">
    <source>
        <dbReference type="PROSITE" id="PS51186"/>
    </source>
</evidence>
<dbReference type="PANTHER" id="PTHR43143:SF1">
    <property type="entry name" value="SERINE_THREONINE-PROTEIN PHOSPHATASE CPPED1"/>
    <property type="match status" value="1"/>
</dbReference>
<dbReference type="PROSITE" id="PS51186">
    <property type="entry name" value="GNAT"/>
    <property type="match status" value="2"/>
</dbReference>
<dbReference type="PANTHER" id="PTHR43143">
    <property type="entry name" value="METALLOPHOSPHOESTERASE, CALCINEURIN SUPERFAMILY"/>
    <property type="match status" value="1"/>
</dbReference>
<evidence type="ECO:0000313" key="2">
    <source>
        <dbReference type="EMBL" id="CAI8056229.1"/>
    </source>
</evidence>
<dbReference type="SUPFAM" id="SSF55729">
    <property type="entry name" value="Acyl-CoA N-acyltransferases (Nat)"/>
    <property type="match status" value="2"/>
</dbReference>
<accession>A0AA35XG60</accession>
<dbReference type="EMBL" id="CASHTH010004338">
    <property type="protein sequence ID" value="CAI8056229.1"/>
    <property type="molecule type" value="Genomic_DNA"/>
</dbReference>
<dbReference type="InterPro" id="IPR016181">
    <property type="entry name" value="Acyl_CoA_acyltransferase"/>
</dbReference>
<comment type="caution">
    <text evidence="2">The sequence shown here is derived from an EMBL/GenBank/DDBJ whole genome shotgun (WGS) entry which is preliminary data.</text>
</comment>
<dbReference type="InterPro" id="IPR029052">
    <property type="entry name" value="Metallo-depent_PP-like"/>
</dbReference>
<proteinExistence type="predicted"/>
<dbReference type="Pfam" id="PF00149">
    <property type="entry name" value="Metallophos"/>
    <property type="match status" value="1"/>
</dbReference>
<feature type="domain" description="N-acetyltransferase" evidence="1">
    <location>
        <begin position="158"/>
        <end position="298"/>
    </location>
</feature>
<dbReference type="GO" id="GO:0016747">
    <property type="term" value="F:acyltransferase activity, transferring groups other than amino-acyl groups"/>
    <property type="evidence" value="ECO:0007669"/>
    <property type="project" value="InterPro"/>
</dbReference>
<keyword evidence="3" id="KW-1185">Reference proteome</keyword>
<gene>
    <name evidence="2" type="ORF">GBAR_LOCUS30638</name>
</gene>